<sequence>MDTLDIINNGQFQIPCNEFKRFENSFEFFNNSGINIFHINIQSIQSHFNEFLIYFNKIKKNVQVLVFTETRHSTLDMNRFNIDSFDLIYTTNYINMCAGVVVYIRNDLNYITTEISLTSASCLHIEIQFTPSFITSIVCIYRVQSFSIIQFLNEIEHKIFPLWSSCNNHKHKIIIGDININILPETLQSTSTEYLNSLSEFGFVPCINNPTRVTTESSTCIDHIFYSGDNITNIKSCICQISITDHYGIALNINKNDVTQDNEIKRKEIKIIDYQKLNNTLENENWDDFYNEIDIHKKCKLLTNKLTTNISNCTTVKRIQSKYKPIKPWISIGLVTSIRVRDKLALKVRKHPENNRLKEYYKKYRTTLTKLIKKARTLHYKKEIEKIPTGEPRKLWSILHEITDKRKVKHNIKYININGAKIDCSTNEILVANEFNKRFSRVGTDIALSIQNNSRSTDFIYNNQNNNNNEHS</sequence>
<evidence type="ECO:0000313" key="1">
    <source>
        <dbReference type="EMBL" id="CAG6638716.1"/>
    </source>
</evidence>
<dbReference type="SUPFAM" id="SSF56219">
    <property type="entry name" value="DNase I-like"/>
    <property type="match status" value="1"/>
</dbReference>
<dbReference type="Gene3D" id="3.60.10.10">
    <property type="entry name" value="Endonuclease/exonuclease/phosphatase"/>
    <property type="match status" value="1"/>
</dbReference>
<reference evidence="1" key="1">
    <citation type="submission" date="2021-05" db="EMBL/GenBank/DDBJ databases">
        <authorList>
            <person name="Alioto T."/>
            <person name="Alioto T."/>
            <person name="Gomez Garrido J."/>
        </authorList>
    </citation>
    <scope>NUCLEOTIDE SEQUENCE</scope>
</reference>
<organism evidence="1">
    <name type="scientific">Cacopsylla melanoneura</name>
    <dbReference type="NCBI Taxonomy" id="428564"/>
    <lineage>
        <taxon>Eukaryota</taxon>
        <taxon>Metazoa</taxon>
        <taxon>Ecdysozoa</taxon>
        <taxon>Arthropoda</taxon>
        <taxon>Hexapoda</taxon>
        <taxon>Insecta</taxon>
        <taxon>Pterygota</taxon>
        <taxon>Neoptera</taxon>
        <taxon>Paraneoptera</taxon>
        <taxon>Hemiptera</taxon>
        <taxon>Sternorrhyncha</taxon>
        <taxon>Psylloidea</taxon>
        <taxon>Psyllidae</taxon>
        <taxon>Psyllinae</taxon>
        <taxon>Cacopsylla</taxon>
    </lineage>
</organism>
<protein>
    <recommendedName>
        <fullName evidence="2">Tick transposon</fullName>
    </recommendedName>
</protein>
<dbReference type="PANTHER" id="PTHR47510:SF3">
    <property type="entry name" value="ENDO_EXONUCLEASE_PHOSPHATASE DOMAIN-CONTAINING PROTEIN"/>
    <property type="match status" value="1"/>
</dbReference>
<dbReference type="AlphaFoldDB" id="A0A8D8QVA8"/>
<dbReference type="InterPro" id="IPR036691">
    <property type="entry name" value="Endo/exonu/phosph_ase_sf"/>
</dbReference>
<evidence type="ECO:0008006" key="2">
    <source>
        <dbReference type="Google" id="ProtNLM"/>
    </source>
</evidence>
<accession>A0A8D8QVA8</accession>
<dbReference type="PANTHER" id="PTHR47510">
    <property type="entry name" value="REVERSE TRANSCRIPTASE DOMAIN-CONTAINING PROTEIN"/>
    <property type="match status" value="1"/>
</dbReference>
<proteinExistence type="predicted"/>
<name>A0A8D8QVA8_9HEMI</name>
<dbReference type="EMBL" id="HBUF01103641">
    <property type="protein sequence ID" value="CAG6638716.1"/>
    <property type="molecule type" value="Transcribed_RNA"/>
</dbReference>